<dbReference type="InterPro" id="IPR053772">
    <property type="entry name" value="At1g61320/At1g61330-like"/>
</dbReference>
<evidence type="ECO:0008006" key="3">
    <source>
        <dbReference type="Google" id="ProtNLM"/>
    </source>
</evidence>
<dbReference type="SUPFAM" id="SSF81383">
    <property type="entry name" value="F-box domain"/>
    <property type="match status" value="1"/>
</dbReference>
<name>A0A9Q1RJM6_9SOLA</name>
<protein>
    <recommendedName>
        <fullName evidence="3">F-box domain-containing protein</fullName>
    </recommendedName>
</protein>
<dbReference type="PANTHER" id="PTHR34145">
    <property type="entry name" value="OS02G0105600 PROTEIN"/>
    <property type="match status" value="1"/>
</dbReference>
<dbReference type="EMBL" id="JAJAGQ010000006">
    <property type="protein sequence ID" value="KAJ8560262.1"/>
    <property type="molecule type" value="Genomic_DNA"/>
</dbReference>
<reference evidence="2" key="1">
    <citation type="journal article" date="2023" name="Proc. Natl. Acad. Sci. U.S.A.">
        <title>Genomic and structural basis for evolution of tropane alkaloid biosynthesis.</title>
        <authorList>
            <person name="Wanga Y.-J."/>
            <person name="Taina T."/>
            <person name="Yua J.-Y."/>
            <person name="Lia J."/>
            <person name="Xua B."/>
            <person name="Chenc J."/>
            <person name="D'Auriad J.C."/>
            <person name="Huanga J.-P."/>
            <person name="Huanga S.-X."/>
        </authorList>
    </citation>
    <scope>NUCLEOTIDE SEQUENCE [LARGE SCALE GENOMIC DNA]</scope>
    <source>
        <strain evidence="2">cv. KIB-2019</strain>
    </source>
</reference>
<evidence type="ECO:0000313" key="2">
    <source>
        <dbReference type="Proteomes" id="UP001152561"/>
    </source>
</evidence>
<dbReference type="Proteomes" id="UP001152561">
    <property type="component" value="Unassembled WGS sequence"/>
</dbReference>
<sequence>MEEKSVEDHISKLPVPILQHFLSLLLAKDAAQISTFSKTWYASWTYLSYLNFGDEFFDPEEDDRRILSEKIPQLVNVVDQTLANRQKQKTIKIASDRLEYLALSWCFDLIEVELDTPNLISFKYSCGDELPTVKLMKASVLLEVEVDLFSGERLDSHWYSMLMIFLGNFKQSKAIDLICNKAEAIVIPKDMRKNLVPPLYGTTGSLHIKFQSSENYSLVDVFDSLLWISPQCDTLSFVRVSELNSTLKLIYEDALTEENFLEA</sequence>
<proteinExistence type="predicted"/>
<dbReference type="AlphaFoldDB" id="A0A9Q1RJM6"/>
<organism evidence="1 2">
    <name type="scientific">Anisodus acutangulus</name>
    <dbReference type="NCBI Taxonomy" id="402998"/>
    <lineage>
        <taxon>Eukaryota</taxon>
        <taxon>Viridiplantae</taxon>
        <taxon>Streptophyta</taxon>
        <taxon>Embryophyta</taxon>
        <taxon>Tracheophyta</taxon>
        <taxon>Spermatophyta</taxon>
        <taxon>Magnoliopsida</taxon>
        <taxon>eudicotyledons</taxon>
        <taxon>Gunneridae</taxon>
        <taxon>Pentapetalae</taxon>
        <taxon>asterids</taxon>
        <taxon>lamiids</taxon>
        <taxon>Solanales</taxon>
        <taxon>Solanaceae</taxon>
        <taxon>Solanoideae</taxon>
        <taxon>Hyoscyameae</taxon>
        <taxon>Anisodus</taxon>
    </lineage>
</organism>
<gene>
    <name evidence="1" type="ORF">K7X08_004320</name>
</gene>
<dbReference type="InterPro" id="IPR036047">
    <property type="entry name" value="F-box-like_dom_sf"/>
</dbReference>
<dbReference type="OrthoDB" id="1534647at2759"/>
<evidence type="ECO:0000313" key="1">
    <source>
        <dbReference type="EMBL" id="KAJ8560262.1"/>
    </source>
</evidence>
<keyword evidence="2" id="KW-1185">Reference proteome</keyword>
<dbReference type="PANTHER" id="PTHR34145:SF51">
    <property type="entry name" value="FBD DOMAIN-CONTAINING PROTEIN"/>
    <property type="match status" value="1"/>
</dbReference>
<accession>A0A9Q1RJM6</accession>
<comment type="caution">
    <text evidence="1">The sequence shown here is derived from an EMBL/GenBank/DDBJ whole genome shotgun (WGS) entry which is preliminary data.</text>
</comment>